<accession>A0A0B2VPF8</accession>
<dbReference type="EMBL" id="JPKZ01001202">
    <property type="protein sequence ID" value="KHN83292.1"/>
    <property type="molecule type" value="Genomic_DNA"/>
</dbReference>
<sequence length="124" mass="13706">MARNGKAASEMRSAIEEIMAPIADGMRKTMEHMTATMAEEMREVLLATIREAVSSLLPKMVRTLTHSLQPILNSNCERLQTIERDTANAENSSRLMLDAEEQQRQRSAVFIGVEEACGPPSATT</sequence>
<organism evidence="1 2">
    <name type="scientific">Toxocara canis</name>
    <name type="common">Canine roundworm</name>
    <dbReference type="NCBI Taxonomy" id="6265"/>
    <lineage>
        <taxon>Eukaryota</taxon>
        <taxon>Metazoa</taxon>
        <taxon>Ecdysozoa</taxon>
        <taxon>Nematoda</taxon>
        <taxon>Chromadorea</taxon>
        <taxon>Rhabditida</taxon>
        <taxon>Spirurina</taxon>
        <taxon>Ascaridomorpha</taxon>
        <taxon>Ascaridoidea</taxon>
        <taxon>Toxocaridae</taxon>
        <taxon>Toxocara</taxon>
    </lineage>
</organism>
<protein>
    <submittedName>
        <fullName evidence="1">Uncharacterized protein</fullName>
    </submittedName>
</protein>
<name>A0A0B2VPF8_TOXCA</name>
<gene>
    <name evidence="1" type="ORF">Tcan_13487</name>
</gene>
<keyword evidence="2" id="KW-1185">Reference proteome</keyword>
<evidence type="ECO:0000313" key="1">
    <source>
        <dbReference type="EMBL" id="KHN83292.1"/>
    </source>
</evidence>
<reference evidence="1 2" key="1">
    <citation type="submission" date="2014-11" db="EMBL/GenBank/DDBJ databases">
        <title>Genetic blueprint of the zoonotic pathogen Toxocara canis.</title>
        <authorList>
            <person name="Zhu X.-Q."/>
            <person name="Korhonen P.K."/>
            <person name="Cai H."/>
            <person name="Young N.D."/>
            <person name="Nejsum P."/>
            <person name="von Samson-Himmelstjerna G."/>
            <person name="Boag P.R."/>
            <person name="Tan P."/>
            <person name="Li Q."/>
            <person name="Min J."/>
            <person name="Yang Y."/>
            <person name="Wang X."/>
            <person name="Fang X."/>
            <person name="Hall R.S."/>
            <person name="Hofmann A."/>
            <person name="Sternberg P.W."/>
            <person name="Jex A.R."/>
            <person name="Gasser R.B."/>
        </authorList>
    </citation>
    <scope>NUCLEOTIDE SEQUENCE [LARGE SCALE GENOMIC DNA]</scope>
    <source>
        <strain evidence="1">PN_DK_2014</strain>
    </source>
</reference>
<dbReference type="Proteomes" id="UP000031036">
    <property type="component" value="Unassembled WGS sequence"/>
</dbReference>
<dbReference type="AlphaFoldDB" id="A0A0B2VPF8"/>
<comment type="caution">
    <text evidence="1">The sequence shown here is derived from an EMBL/GenBank/DDBJ whole genome shotgun (WGS) entry which is preliminary data.</text>
</comment>
<proteinExistence type="predicted"/>
<evidence type="ECO:0000313" key="2">
    <source>
        <dbReference type="Proteomes" id="UP000031036"/>
    </source>
</evidence>